<dbReference type="Proteomes" id="UP000635245">
    <property type="component" value="Unassembled WGS sequence"/>
</dbReference>
<dbReference type="RefSeq" id="WP_200313689.1">
    <property type="nucleotide sequence ID" value="NZ_JAENJH010000001.1"/>
</dbReference>
<dbReference type="PANTHER" id="PTHR33164">
    <property type="entry name" value="TRANSCRIPTIONAL REGULATOR, MARR FAMILY"/>
    <property type="match status" value="1"/>
</dbReference>
<dbReference type="InterPro" id="IPR036390">
    <property type="entry name" value="WH_DNA-bd_sf"/>
</dbReference>
<sequence length="163" mass="17496">MDLDDDPASEPRWLNADELDTWMAFSGMLLVLPGALDAQLQRDADLTLFGYLVLAGLSDAPERTLRMSALATLANGSLSRLSHAVARLERAGWVERRPCPDDGRFTIATLTDDGAAKLRATAPGHVEAVRRLVLDVIGTDDLDRLGAMSKQVLLAVTGKSAIA</sequence>
<dbReference type="Pfam" id="PF12802">
    <property type="entry name" value="MarR_2"/>
    <property type="match status" value="1"/>
</dbReference>
<comment type="caution">
    <text evidence="2">The sequence shown here is derived from an EMBL/GenBank/DDBJ whole genome shotgun (WGS) entry which is preliminary data.</text>
</comment>
<dbReference type="SMART" id="SM00347">
    <property type="entry name" value="HTH_MARR"/>
    <property type="match status" value="1"/>
</dbReference>
<name>A0A934V1G0_9PSEU</name>
<evidence type="ECO:0000313" key="2">
    <source>
        <dbReference type="EMBL" id="MBK1782831.1"/>
    </source>
</evidence>
<dbReference type="Gene3D" id="1.10.10.10">
    <property type="entry name" value="Winged helix-like DNA-binding domain superfamily/Winged helix DNA-binding domain"/>
    <property type="match status" value="1"/>
</dbReference>
<dbReference type="PROSITE" id="PS50995">
    <property type="entry name" value="HTH_MARR_2"/>
    <property type="match status" value="1"/>
</dbReference>
<dbReference type="InterPro" id="IPR039422">
    <property type="entry name" value="MarR/SlyA-like"/>
</dbReference>
<evidence type="ECO:0000259" key="1">
    <source>
        <dbReference type="PROSITE" id="PS50995"/>
    </source>
</evidence>
<gene>
    <name evidence="2" type="ORF">JHE00_00735</name>
</gene>
<evidence type="ECO:0000313" key="3">
    <source>
        <dbReference type="Proteomes" id="UP000635245"/>
    </source>
</evidence>
<dbReference type="EMBL" id="JAENJH010000001">
    <property type="protein sequence ID" value="MBK1782831.1"/>
    <property type="molecule type" value="Genomic_DNA"/>
</dbReference>
<dbReference type="GO" id="GO:0003700">
    <property type="term" value="F:DNA-binding transcription factor activity"/>
    <property type="evidence" value="ECO:0007669"/>
    <property type="project" value="InterPro"/>
</dbReference>
<dbReference type="InterPro" id="IPR000835">
    <property type="entry name" value="HTH_MarR-typ"/>
</dbReference>
<accession>A0A934V1G0</accession>
<dbReference type="PANTHER" id="PTHR33164:SF99">
    <property type="entry name" value="MARR FAMILY REGULATORY PROTEIN"/>
    <property type="match status" value="1"/>
</dbReference>
<protein>
    <submittedName>
        <fullName evidence="2">MarR family transcriptional regulator</fullName>
    </submittedName>
</protein>
<organism evidence="2 3">
    <name type="scientific">Prauserella cavernicola</name>
    <dbReference type="NCBI Taxonomy" id="2800127"/>
    <lineage>
        <taxon>Bacteria</taxon>
        <taxon>Bacillati</taxon>
        <taxon>Actinomycetota</taxon>
        <taxon>Actinomycetes</taxon>
        <taxon>Pseudonocardiales</taxon>
        <taxon>Pseudonocardiaceae</taxon>
        <taxon>Prauserella</taxon>
    </lineage>
</organism>
<feature type="domain" description="HTH marR-type" evidence="1">
    <location>
        <begin position="1"/>
        <end position="154"/>
    </location>
</feature>
<dbReference type="SUPFAM" id="SSF46785">
    <property type="entry name" value="Winged helix' DNA-binding domain"/>
    <property type="match status" value="1"/>
</dbReference>
<dbReference type="InterPro" id="IPR036388">
    <property type="entry name" value="WH-like_DNA-bd_sf"/>
</dbReference>
<keyword evidence="3" id="KW-1185">Reference proteome</keyword>
<dbReference type="GO" id="GO:0006950">
    <property type="term" value="P:response to stress"/>
    <property type="evidence" value="ECO:0007669"/>
    <property type="project" value="TreeGrafter"/>
</dbReference>
<proteinExistence type="predicted"/>
<reference evidence="2" key="1">
    <citation type="submission" date="2020-12" db="EMBL/GenBank/DDBJ databases">
        <title>Prauserella sp. ASG 168, a novel actinomycete isolated from cave rock.</title>
        <authorList>
            <person name="Suriyachadkun C."/>
        </authorList>
    </citation>
    <scope>NUCLEOTIDE SEQUENCE</scope>
    <source>
        <strain evidence="2">ASG 168</strain>
    </source>
</reference>
<dbReference type="AlphaFoldDB" id="A0A934V1G0"/>